<evidence type="ECO:0000313" key="3">
    <source>
        <dbReference type="Proteomes" id="UP001197609"/>
    </source>
</evidence>
<reference evidence="2 3" key="1">
    <citation type="journal article" date="2021" name="bioRxiv">
        <title>Unraveling nitrogen, sulfur and carbon metabolic pathways and microbial community transcriptional responses to substrate deprivation and toxicity stresses in a bioreactor mimicking anoxic brackish coastal sediment conditions.</title>
        <authorList>
            <person name="Martins P.D."/>
            <person name="Echeveste M.J."/>
            <person name="Arshad A."/>
            <person name="Kurth J."/>
            <person name="Ouboter H."/>
            <person name="Jetten M.S.M."/>
            <person name="Welte C.U."/>
        </authorList>
    </citation>
    <scope>NUCLEOTIDE SEQUENCE [LARGE SCALE GENOMIC DNA]</scope>
    <source>
        <strain evidence="2">MAG_38</strain>
    </source>
</reference>
<dbReference type="AlphaFoldDB" id="A0AAJ1EJ24"/>
<proteinExistence type="predicted"/>
<comment type="caution">
    <text evidence="2">The sequence shown here is derived from an EMBL/GenBank/DDBJ whole genome shotgun (WGS) entry which is preliminary data.</text>
</comment>
<dbReference type="Proteomes" id="UP001197609">
    <property type="component" value="Unassembled WGS sequence"/>
</dbReference>
<gene>
    <name evidence="2" type="ORF">K8G79_04590</name>
</gene>
<evidence type="ECO:0000259" key="1">
    <source>
        <dbReference type="Pfam" id="PF18480"/>
    </source>
</evidence>
<name>A0AAJ1EJ24_9BACT</name>
<evidence type="ECO:0000313" key="2">
    <source>
        <dbReference type="EMBL" id="MBZ0159405.1"/>
    </source>
</evidence>
<dbReference type="Pfam" id="PF18480">
    <property type="entry name" value="DUF5615"/>
    <property type="match status" value="1"/>
</dbReference>
<organism evidence="2 3">
    <name type="scientific">Candidatus Methylomirabilis tolerans</name>
    <dbReference type="NCBI Taxonomy" id="3123416"/>
    <lineage>
        <taxon>Bacteria</taxon>
        <taxon>Candidatus Methylomirabilota</taxon>
        <taxon>Candidatus Methylomirabilia</taxon>
        <taxon>Candidatus Methylomirabilales</taxon>
        <taxon>Candidatus Methylomirabilaceae</taxon>
        <taxon>Candidatus Methylomirabilis</taxon>
    </lineage>
</organism>
<feature type="domain" description="DUF5615" evidence="1">
    <location>
        <begin position="1"/>
        <end position="88"/>
    </location>
</feature>
<sequence>MTYYLDEDLSQTVAELLRARSLDAISAHEVGTDGRSDADQLDRAAHEGRCLVTRNRDDFIRLTVQMFHDQRPHHGVLIVPYSLPGDRFSLIADALARYATQHPKGLPPYAVDFL</sequence>
<dbReference type="InterPro" id="IPR041049">
    <property type="entry name" value="DUF5615"/>
</dbReference>
<accession>A0AAJ1EJ24</accession>
<protein>
    <submittedName>
        <fullName evidence="2">DUF5615 family PIN-like protein</fullName>
    </submittedName>
</protein>
<dbReference type="EMBL" id="JAIOIU010000047">
    <property type="protein sequence ID" value="MBZ0159405.1"/>
    <property type="molecule type" value="Genomic_DNA"/>
</dbReference>